<sequence>MAKKVLIIDDDPAIVEFLEDFLQDNDFETVSAFNGAEGLEKLESEKPDLVTLDMDMPEKGGTLFYAGLRKNESLKDTPVVVISGVGPRPPALHKSVPVITKPIDGDALLGHLSTLLA</sequence>
<dbReference type="PANTHER" id="PTHR44591">
    <property type="entry name" value="STRESS RESPONSE REGULATOR PROTEIN 1"/>
    <property type="match status" value="1"/>
</dbReference>
<name>A0A2C8FCE6_9BACT</name>
<evidence type="ECO:0000256" key="2">
    <source>
        <dbReference type="PROSITE-ProRule" id="PRU00169"/>
    </source>
</evidence>
<dbReference type="SUPFAM" id="SSF52172">
    <property type="entry name" value="CheY-like"/>
    <property type="match status" value="1"/>
</dbReference>
<dbReference type="InterPro" id="IPR011006">
    <property type="entry name" value="CheY-like_superfamily"/>
</dbReference>
<dbReference type="PROSITE" id="PS50110">
    <property type="entry name" value="RESPONSE_REGULATORY"/>
    <property type="match status" value="1"/>
</dbReference>
<dbReference type="AlphaFoldDB" id="A0A2C8FCE6"/>
<evidence type="ECO:0000313" key="4">
    <source>
        <dbReference type="EMBL" id="SOB60153.1"/>
    </source>
</evidence>
<dbReference type="SMART" id="SM00448">
    <property type="entry name" value="REC"/>
    <property type="match status" value="1"/>
</dbReference>
<proteinExistence type="predicted"/>
<reference evidence="5" key="1">
    <citation type="submission" date="2017-09" db="EMBL/GenBank/DDBJ databases">
        <authorList>
            <person name="Regsiter A."/>
            <person name="William W."/>
        </authorList>
    </citation>
    <scope>NUCLEOTIDE SEQUENCE [LARGE SCALE GENOMIC DNA]</scope>
    <source>
        <strain evidence="5">500-1</strain>
    </source>
</reference>
<keyword evidence="5" id="KW-1185">Reference proteome</keyword>
<evidence type="ECO:0000259" key="3">
    <source>
        <dbReference type="PROSITE" id="PS50110"/>
    </source>
</evidence>
<dbReference type="InterPro" id="IPR050595">
    <property type="entry name" value="Bact_response_regulator"/>
</dbReference>
<dbReference type="RefSeq" id="WP_097012919.1">
    <property type="nucleotide sequence ID" value="NZ_LT907975.1"/>
</dbReference>
<feature type="domain" description="Response regulatory" evidence="3">
    <location>
        <begin position="4"/>
        <end position="116"/>
    </location>
</feature>
<organism evidence="4 5">
    <name type="scientific">Pseudodesulfovibrio profundus</name>
    <dbReference type="NCBI Taxonomy" id="57320"/>
    <lineage>
        <taxon>Bacteria</taxon>
        <taxon>Pseudomonadati</taxon>
        <taxon>Thermodesulfobacteriota</taxon>
        <taxon>Desulfovibrionia</taxon>
        <taxon>Desulfovibrionales</taxon>
        <taxon>Desulfovibrionaceae</taxon>
    </lineage>
</organism>
<gene>
    <name evidence="4" type="ORF">DPRO_3241</name>
</gene>
<dbReference type="GO" id="GO:0000160">
    <property type="term" value="P:phosphorelay signal transduction system"/>
    <property type="evidence" value="ECO:0007669"/>
    <property type="project" value="InterPro"/>
</dbReference>
<evidence type="ECO:0000256" key="1">
    <source>
        <dbReference type="ARBA" id="ARBA00022553"/>
    </source>
</evidence>
<dbReference type="Proteomes" id="UP000219215">
    <property type="component" value="Chromosome DPRO"/>
</dbReference>
<protein>
    <submittedName>
        <fullName evidence="4">Response regulator receiver protein</fullName>
    </submittedName>
</protein>
<dbReference type="Gene3D" id="3.40.50.2300">
    <property type="match status" value="1"/>
</dbReference>
<feature type="modified residue" description="4-aspartylphosphate" evidence="2">
    <location>
        <position position="53"/>
    </location>
</feature>
<dbReference type="Pfam" id="PF00072">
    <property type="entry name" value="Response_reg"/>
    <property type="match status" value="1"/>
</dbReference>
<keyword evidence="1 2" id="KW-0597">Phosphoprotein</keyword>
<accession>A0A2C8FCE6</accession>
<dbReference type="KEGG" id="pprf:DPRO_3241"/>
<dbReference type="EMBL" id="LT907975">
    <property type="protein sequence ID" value="SOB60153.1"/>
    <property type="molecule type" value="Genomic_DNA"/>
</dbReference>
<dbReference type="PANTHER" id="PTHR44591:SF3">
    <property type="entry name" value="RESPONSE REGULATORY DOMAIN-CONTAINING PROTEIN"/>
    <property type="match status" value="1"/>
</dbReference>
<dbReference type="InterPro" id="IPR001789">
    <property type="entry name" value="Sig_transdc_resp-reg_receiver"/>
</dbReference>
<dbReference type="OrthoDB" id="5295285at2"/>
<evidence type="ECO:0000313" key="5">
    <source>
        <dbReference type="Proteomes" id="UP000219215"/>
    </source>
</evidence>